<reference evidence="1" key="1">
    <citation type="submission" date="2023-03" db="EMBL/GenBank/DDBJ databases">
        <title>Lomoglobus Profundus gen. nov., sp. nov., a novel member of the phylum Verrucomicrobia, isolated from deep-marine sediment of South China Sea.</title>
        <authorList>
            <person name="Ahmad T."/>
            <person name="Ishaq S.E."/>
            <person name="Wang F."/>
        </authorList>
    </citation>
    <scope>NUCLEOTIDE SEQUENCE</scope>
    <source>
        <strain evidence="1">LMO-M01</strain>
    </source>
</reference>
<evidence type="ECO:0000313" key="2">
    <source>
        <dbReference type="Proteomes" id="UP001218638"/>
    </source>
</evidence>
<keyword evidence="2" id="KW-1185">Reference proteome</keyword>
<dbReference type="EMBL" id="CP119075">
    <property type="protein sequence ID" value="WED66069.1"/>
    <property type="molecule type" value="Genomic_DNA"/>
</dbReference>
<sequence>MTNEFNWWNRDPEEGKYKVKAKIHGSVLTFTRHQGHHTQWQPHTPSDDDWDRLLSDAEKRVPRRLISPKQMAEIESIVARERSKRL</sequence>
<gene>
    <name evidence="1" type="ORF">PXH66_04310</name>
</gene>
<dbReference type="RefSeq" id="WP_330931259.1">
    <property type="nucleotide sequence ID" value="NZ_CP119075.1"/>
</dbReference>
<dbReference type="KEGG" id="slom:PXH66_04310"/>
<accession>A0AAF0CQA1</accession>
<evidence type="ECO:0000313" key="1">
    <source>
        <dbReference type="EMBL" id="WED66069.1"/>
    </source>
</evidence>
<protein>
    <submittedName>
        <fullName evidence="1">Uncharacterized protein</fullName>
    </submittedName>
</protein>
<dbReference type="AlphaFoldDB" id="A0AAF0CQA1"/>
<proteinExistence type="predicted"/>
<dbReference type="Proteomes" id="UP001218638">
    <property type="component" value="Chromosome"/>
</dbReference>
<name>A0AAF0CQA1_9BACT</name>
<organism evidence="1 2">
    <name type="scientific">Synoicihabitans lomoniglobus</name>
    <dbReference type="NCBI Taxonomy" id="2909285"/>
    <lineage>
        <taxon>Bacteria</taxon>
        <taxon>Pseudomonadati</taxon>
        <taxon>Verrucomicrobiota</taxon>
        <taxon>Opitutia</taxon>
        <taxon>Opitutales</taxon>
        <taxon>Opitutaceae</taxon>
        <taxon>Synoicihabitans</taxon>
    </lineage>
</organism>